<name>A0A2T9ZKN7_9FUNG</name>
<dbReference type="PANTHER" id="PTHR12112">
    <property type="entry name" value="BNIP - RELATED"/>
    <property type="match status" value="1"/>
</dbReference>
<protein>
    <recommendedName>
        <fullName evidence="5">DHHA2 domain-containing protein</fullName>
    </recommendedName>
</protein>
<dbReference type="STRING" id="133381.A0A2T9ZKN7"/>
<dbReference type="GO" id="GO:0004309">
    <property type="term" value="F:exopolyphosphatase activity"/>
    <property type="evidence" value="ECO:0007669"/>
    <property type="project" value="TreeGrafter"/>
</dbReference>
<dbReference type="OrthoDB" id="374045at2759"/>
<gene>
    <name evidence="6" type="ORF">BB560_000310</name>
</gene>
<dbReference type="EMBL" id="MBFS01000029">
    <property type="protein sequence ID" value="PVV05173.1"/>
    <property type="molecule type" value="Genomic_DNA"/>
</dbReference>
<dbReference type="Pfam" id="PF01368">
    <property type="entry name" value="DHH"/>
    <property type="match status" value="1"/>
</dbReference>
<comment type="caution">
    <text evidence="6">The sequence shown here is derived from an EMBL/GenBank/DDBJ whole genome shotgun (WGS) entry which is preliminary data.</text>
</comment>
<keyword evidence="2" id="KW-0479">Metal-binding</keyword>
<evidence type="ECO:0000256" key="3">
    <source>
        <dbReference type="ARBA" id="ARBA00022801"/>
    </source>
</evidence>
<sequence length="467" mass="52991">MASFKDFANSIIAARAALASKAYKKQLTIVLGNQAADLDSMVSSIAFSYYLSLLPSADQKHNLQDNLILPVINIKASELRLRKDCEYVLSSFLSFETGSKKSALGFFIDELEEPMQILNETVNYKEIQSKRVYIVDHNVLTFEQNFLSKYVSGIVDHHFDEKKYSNLDPRLIRPVGSCTSLVALLLRTRFKELGLQNYSEIMPKSLVLALIAPILIDTHNMKAPGDKITDIDRDSVDWLLSILETYSLDTFKIDSSTNDFELKDEHLNSKFQKKIFFKHLSKLKKDISSYSMLDLFEKDFKQLRISGADHLPYIQVGISSIPARLESILPSESHIKDMSAACAEICENKTLDIFILLTHGSIKQDIEVSVYGREFVIFFSPNLDKSFCTRMIESLTLHTNLALCPYSNTNYKNILQHTADQKRKSYDNSLGNNMFLFTQENVAASRKQVIPIINDILNTKDTSPSNL</sequence>
<keyword evidence="3" id="KW-0378">Hydrolase</keyword>
<dbReference type="InterPro" id="IPR038222">
    <property type="entry name" value="DHHA2_dom_sf"/>
</dbReference>
<keyword evidence="7" id="KW-1185">Reference proteome</keyword>
<dbReference type="PANTHER" id="PTHR12112:SF39">
    <property type="entry name" value="EG:152A3.5 PROTEIN (FBGN0003116_PN PROTEIN)"/>
    <property type="match status" value="1"/>
</dbReference>
<dbReference type="GO" id="GO:0005737">
    <property type="term" value="C:cytoplasm"/>
    <property type="evidence" value="ECO:0007669"/>
    <property type="project" value="InterPro"/>
</dbReference>
<evidence type="ECO:0000256" key="1">
    <source>
        <dbReference type="ARBA" id="ARBA00001936"/>
    </source>
</evidence>
<dbReference type="InterPro" id="IPR001667">
    <property type="entry name" value="DDH_dom"/>
</dbReference>
<dbReference type="AlphaFoldDB" id="A0A2T9ZKN7"/>
<dbReference type="Gene3D" id="3.90.1640.10">
    <property type="entry name" value="inorganic pyrophosphatase (n-terminal core)"/>
    <property type="match status" value="1"/>
</dbReference>
<dbReference type="InterPro" id="IPR038763">
    <property type="entry name" value="DHH_sf"/>
</dbReference>
<evidence type="ECO:0000256" key="2">
    <source>
        <dbReference type="ARBA" id="ARBA00022723"/>
    </source>
</evidence>
<keyword evidence="4" id="KW-0464">Manganese</keyword>
<dbReference type="Gene3D" id="3.10.310.20">
    <property type="entry name" value="DHHA2 domain"/>
    <property type="match status" value="1"/>
</dbReference>
<dbReference type="Proteomes" id="UP000245609">
    <property type="component" value="Unassembled WGS sequence"/>
</dbReference>
<dbReference type="SUPFAM" id="SSF64182">
    <property type="entry name" value="DHH phosphoesterases"/>
    <property type="match status" value="1"/>
</dbReference>
<dbReference type="SMART" id="SM01131">
    <property type="entry name" value="DHHA2"/>
    <property type="match status" value="1"/>
</dbReference>
<proteinExistence type="predicted"/>
<comment type="cofactor">
    <cofactor evidence="1">
        <name>Mn(2+)</name>
        <dbReference type="ChEBI" id="CHEBI:29035"/>
    </cofactor>
</comment>
<reference evidence="6 7" key="1">
    <citation type="journal article" date="2018" name="MBio">
        <title>Comparative Genomics Reveals the Core Gene Toolbox for the Fungus-Insect Symbiosis.</title>
        <authorList>
            <person name="Wang Y."/>
            <person name="Stata M."/>
            <person name="Wang W."/>
            <person name="Stajich J.E."/>
            <person name="White M.M."/>
            <person name="Moncalvo J.M."/>
        </authorList>
    </citation>
    <scope>NUCLEOTIDE SEQUENCE [LARGE SCALE GENOMIC DNA]</scope>
    <source>
        <strain evidence="6 7">SC-DP-2</strain>
    </source>
</reference>
<organism evidence="6 7">
    <name type="scientific">Smittium megazygosporum</name>
    <dbReference type="NCBI Taxonomy" id="133381"/>
    <lineage>
        <taxon>Eukaryota</taxon>
        <taxon>Fungi</taxon>
        <taxon>Fungi incertae sedis</taxon>
        <taxon>Zoopagomycota</taxon>
        <taxon>Kickxellomycotina</taxon>
        <taxon>Harpellomycetes</taxon>
        <taxon>Harpellales</taxon>
        <taxon>Legeriomycetaceae</taxon>
        <taxon>Smittium</taxon>
    </lineage>
</organism>
<dbReference type="InterPro" id="IPR004097">
    <property type="entry name" value="DHHA2"/>
</dbReference>
<dbReference type="GO" id="GO:0046872">
    <property type="term" value="F:metal ion binding"/>
    <property type="evidence" value="ECO:0007669"/>
    <property type="project" value="UniProtKB-KW"/>
</dbReference>
<evidence type="ECO:0000259" key="5">
    <source>
        <dbReference type="SMART" id="SM01131"/>
    </source>
</evidence>
<evidence type="ECO:0000313" key="6">
    <source>
        <dbReference type="EMBL" id="PVV05173.1"/>
    </source>
</evidence>
<dbReference type="Pfam" id="PF02833">
    <property type="entry name" value="DHHA2"/>
    <property type="match status" value="1"/>
</dbReference>
<evidence type="ECO:0000313" key="7">
    <source>
        <dbReference type="Proteomes" id="UP000245609"/>
    </source>
</evidence>
<accession>A0A2T9ZKN7</accession>
<feature type="domain" description="DHHA2" evidence="5">
    <location>
        <begin position="277"/>
        <end position="457"/>
    </location>
</feature>
<evidence type="ECO:0000256" key="4">
    <source>
        <dbReference type="ARBA" id="ARBA00023211"/>
    </source>
</evidence>